<sequence length="140" mass="16660">MIVALSLKGIKKEEFQGFEKKVVWTFFMPPWSLEELKICREHIFSDMSEDLMLDIFYKSGGIPHKREVVLEQALKCIDDALKSVKNFDDLVRCFAEDVEFVKFSNRLVHRWPSLGYNKYYFKWASKHVFNKVQEKLKDQS</sequence>
<dbReference type="EMBL" id="QKYT01000603">
    <property type="protein sequence ID" value="RIA83061.1"/>
    <property type="molecule type" value="Genomic_DNA"/>
</dbReference>
<dbReference type="Proteomes" id="UP000265703">
    <property type="component" value="Unassembled WGS sequence"/>
</dbReference>
<reference evidence="1 2" key="1">
    <citation type="submission" date="2018-06" db="EMBL/GenBank/DDBJ databases">
        <title>Comparative genomics reveals the genomic features of Rhizophagus irregularis, R. cerebriforme, R. diaphanum and Gigaspora rosea, and their symbiotic lifestyle signature.</title>
        <authorList>
            <person name="Morin E."/>
            <person name="San Clemente H."/>
            <person name="Chen E.C.H."/>
            <person name="De La Providencia I."/>
            <person name="Hainaut M."/>
            <person name="Kuo A."/>
            <person name="Kohler A."/>
            <person name="Murat C."/>
            <person name="Tang N."/>
            <person name="Roy S."/>
            <person name="Loubradou J."/>
            <person name="Henrissat B."/>
            <person name="Grigoriev I.V."/>
            <person name="Corradi N."/>
            <person name="Roux C."/>
            <person name="Martin F.M."/>
        </authorList>
    </citation>
    <scope>NUCLEOTIDE SEQUENCE [LARGE SCALE GENOMIC DNA]</scope>
    <source>
        <strain evidence="1 2">DAOM 227022</strain>
    </source>
</reference>
<proteinExistence type="predicted"/>
<dbReference type="PANTHER" id="PTHR33129:SF1">
    <property type="entry name" value="ATP-BINDING PROTEIN"/>
    <property type="match status" value="1"/>
</dbReference>
<dbReference type="InterPro" id="IPR052980">
    <property type="entry name" value="Crinkler_effector"/>
</dbReference>
<comment type="caution">
    <text evidence="1">The sequence shown here is derived from an EMBL/GenBank/DDBJ whole genome shotgun (WGS) entry which is preliminary data.</text>
</comment>
<evidence type="ECO:0000313" key="1">
    <source>
        <dbReference type="EMBL" id="RIA83061.1"/>
    </source>
</evidence>
<organism evidence="1 2">
    <name type="scientific">Glomus cerebriforme</name>
    <dbReference type="NCBI Taxonomy" id="658196"/>
    <lineage>
        <taxon>Eukaryota</taxon>
        <taxon>Fungi</taxon>
        <taxon>Fungi incertae sedis</taxon>
        <taxon>Mucoromycota</taxon>
        <taxon>Glomeromycotina</taxon>
        <taxon>Glomeromycetes</taxon>
        <taxon>Glomerales</taxon>
        <taxon>Glomeraceae</taxon>
        <taxon>Glomus</taxon>
    </lineage>
</organism>
<accession>A0A397SJS4</accession>
<dbReference type="OrthoDB" id="2425816at2759"/>
<gene>
    <name evidence="1" type="ORF">C1645_743347</name>
</gene>
<name>A0A397SJS4_9GLOM</name>
<protein>
    <submittedName>
        <fullName evidence="1">Uncharacterized protein</fullName>
    </submittedName>
</protein>
<dbReference type="AlphaFoldDB" id="A0A397SJS4"/>
<dbReference type="PANTHER" id="PTHR33129">
    <property type="entry name" value="PROTEIN KINASE DOMAIN-CONTAINING PROTEIN-RELATED"/>
    <property type="match status" value="1"/>
</dbReference>
<evidence type="ECO:0000313" key="2">
    <source>
        <dbReference type="Proteomes" id="UP000265703"/>
    </source>
</evidence>
<dbReference type="STRING" id="658196.A0A397SJS4"/>
<keyword evidence="2" id="KW-1185">Reference proteome</keyword>